<reference evidence="1 2" key="1">
    <citation type="journal article" date="2018" name="Nat. Genet.">
        <title>The Rosa genome provides new insights in the design of modern roses.</title>
        <authorList>
            <person name="Bendahmane M."/>
        </authorList>
    </citation>
    <scope>NUCLEOTIDE SEQUENCE [LARGE SCALE GENOMIC DNA]</scope>
    <source>
        <strain evidence="2">cv. Old Blush</strain>
    </source>
</reference>
<evidence type="ECO:0000313" key="1">
    <source>
        <dbReference type="EMBL" id="PRQ25321.1"/>
    </source>
</evidence>
<protein>
    <submittedName>
        <fullName evidence="1">Uncharacterized protein</fullName>
    </submittedName>
</protein>
<dbReference type="EMBL" id="PDCK01000044">
    <property type="protein sequence ID" value="PRQ25321.1"/>
    <property type="molecule type" value="Genomic_DNA"/>
</dbReference>
<comment type="caution">
    <text evidence="1">The sequence shown here is derived from an EMBL/GenBank/DDBJ whole genome shotgun (WGS) entry which is preliminary data.</text>
</comment>
<dbReference type="AlphaFoldDB" id="A0A2P6PTR3"/>
<keyword evidence="2" id="KW-1185">Reference proteome</keyword>
<proteinExistence type="predicted"/>
<gene>
    <name evidence="1" type="ORF">RchiOBHm_Chr6g0282371</name>
</gene>
<organism evidence="1 2">
    <name type="scientific">Rosa chinensis</name>
    <name type="common">China rose</name>
    <dbReference type="NCBI Taxonomy" id="74649"/>
    <lineage>
        <taxon>Eukaryota</taxon>
        <taxon>Viridiplantae</taxon>
        <taxon>Streptophyta</taxon>
        <taxon>Embryophyta</taxon>
        <taxon>Tracheophyta</taxon>
        <taxon>Spermatophyta</taxon>
        <taxon>Magnoliopsida</taxon>
        <taxon>eudicotyledons</taxon>
        <taxon>Gunneridae</taxon>
        <taxon>Pentapetalae</taxon>
        <taxon>rosids</taxon>
        <taxon>fabids</taxon>
        <taxon>Rosales</taxon>
        <taxon>Rosaceae</taxon>
        <taxon>Rosoideae</taxon>
        <taxon>Rosoideae incertae sedis</taxon>
        <taxon>Rosa</taxon>
    </lineage>
</organism>
<accession>A0A2P6PTR3</accession>
<dbReference type="Gramene" id="PRQ25321">
    <property type="protein sequence ID" value="PRQ25321"/>
    <property type="gene ID" value="RchiOBHm_Chr6g0282371"/>
</dbReference>
<evidence type="ECO:0000313" key="2">
    <source>
        <dbReference type="Proteomes" id="UP000238479"/>
    </source>
</evidence>
<dbReference type="Proteomes" id="UP000238479">
    <property type="component" value="Chromosome 6"/>
</dbReference>
<sequence length="60" mass="6427">MALVKASRHKNCTGGGKSLSLRSLVDKSSGFGFLQCSWDLNGNVPYKIFVGSCCSSNAWL</sequence>
<name>A0A2P6PTR3_ROSCH</name>